<keyword evidence="6 14" id="KW-0175">Coiled coil</keyword>
<evidence type="ECO:0000256" key="12">
    <source>
        <dbReference type="ARBA" id="ARBA00074727"/>
    </source>
</evidence>
<feature type="compositionally biased region" description="Basic and acidic residues" evidence="15">
    <location>
        <begin position="52"/>
        <end position="61"/>
    </location>
</feature>
<feature type="repeat" description="WD" evidence="13">
    <location>
        <begin position="591"/>
        <end position="626"/>
    </location>
</feature>
<evidence type="ECO:0000256" key="10">
    <source>
        <dbReference type="ARBA" id="ARBA00055223"/>
    </source>
</evidence>
<dbReference type="PANTHER" id="PTHR14885:SF3">
    <property type="entry name" value="CILIA- AND FLAGELLA-ASSOCIATED PROTEIN 44"/>
    <property type="match status" value="1"/>
</dbReference>
<dbReference type="Gene3D" id="2.130.10.10">
    <property type="entry name" value="YVTN repeat-like/Quinoprotein amine dehydrogenase"/>
    <property type="match status" value="3"/>
</dbReference>
<keyword evidence="2" id="KW-0963">Cytoplasm</keyword>
<feature type="compositionally biased region" description="Basic and acidic residues" evidence="15">
    <location>
        <begin position="1"/>
        <end position="25"/>
    </location>
</feature>
<evidence type="ECO:0000256" key="7">
    <source>
        <dbReference type="ARBA" id="ARBA00023069"/>
    </source>
</evidence>
<dbReference type="FunFam" id="2.130.10.10:FF:000401">
    <property type="entry name" value="Cilia- and flagella-associated protein 44"/>
    <property type="match status" value="1"/>
</dbReference>
<evidence type="ECO:0000256" key="6">
    <source>
        <dbReference type="ARBA" id="ARBA00023054"/>
    </source>
</evidence>
<dbReference type="PROSITE" id="PS50082">
    <property type="entry name" value="WD_REPEATS_2"/>
    <property type="match status" value="1"/>
</dbReference>
<dbReference type="SUPFAM" id="SSF50978">
    <property type="entry name" value="WD40 repeat-like"/>
    <property type="match status" value="2"/>
</dbReference>
<organism evidence="16 17">
    <name type="scientific">Schistosoma mattheei</name>
    <dbReference type="NCBI Taxonomy" id="31246"/>
    <lineage>
        <taxon>Eukaryota</taxon>
        <taxon>Metazoa</taxon>
        <taxon>Spiralia</taxon>
        <taxon>Lophotrochozoa</taxon>
        <taxon>Platyhelminthes</taxon>
        <taxon>Trematoda</taxon>
        <taxon>Digenea</taxon>
        <taxon>Strigeidida</taxon>
        <taxon>Schistosomatoidea</taxon>
        <taxon>Schistosomatidae</taxon>
        <taxon>Schistosoma</taxon>
    </lineage>
</organism>
<evidence type="ECO:0000256" key="3">
    <source>
        <dbReference type="ARBA" id="ARBA00022574"/>
    </source>
</evidence>
<evidence type="ECO:0000256" key="9">
    <source>
        <dbReference type="ARBA" id="ARBA00023273"/>
    </source>
</evidence>
<evidence type="ECO:0000256" key="13">
    <source>
        <dbReference type="PROSITE-ProRule" id="PRU00221"/>
    </source>
</evidence>
<dbReference type="PROSITE" id="PS50294">
    <property type="entry name" value="WD_REPEATS_REGION"/>
    <property type="match status" value="1"/>
</dbReference>
<dbReference type="InterPro" id="IPR001680">
    <property type="entry name" value="WD40_rpt"/>
</dbReference>
<keyword evidence="4" id="KW-0677">Repeat</keyword>
<comment type="function">
    <text evidence="10">Flagellar protein involved in sperm flagellum axoneme organization and function.</text>
</comment>
<evidence type="ECO:0000256" key="1">
    <source>
        <dbReference type="ARBA" id="ARBA00004611"/>
    </source>
</evidence>
<evidence type="ECO:0000256" key="5">
    <source>
        <dbReference type="ARBA" id="ARBA00022846"/>
    </source>
</evidence>
<sequence length="2043" mass="238382">MSDHEDNLDPNQQKEDDISLEDKNSIEILPVDDDKSSIVENKNQEEQVIGKLENDKPKQEDIFSSSNQQELVPSHNSINHVNEQTQQQQQQQQQQQDQYEDDNNNNNNHTNMTQSINEQSKKMIDPEFFYNYTDYIVQPMIPENSGIPINLLKVSHLFGMDVTRRENIQLLHYNNNNLLCHIYGNYLQIINMDTNDIIMIRSMNGIGIGTFCIHSQYKYIALAEKGIIPNVCIYQYPDIKLYRILKEGTQTAYTACQFSPDGELLATVGSDPDYTLTLWEWRNEQIVLRSKAFSQDIYHIAWSNDLYGLLTTVGIGHIKFWKMANTFTGLKLQGKLGKFGKIELSDIEGFVILPDGKVLTGSIWGNLLLWEGDLIKLQITRKNKRPCHNGNIMQIIIDEGELMTIGQDGWIRTWDFETVDTAESSEEGGFYELEPMNELRVGIKANLMHIVKIPLPDSTMWYAQDADGAIWKLDLSFSHTSLAPECLEEFHANDIVDCVTSPSTYCAATVGLDGKVCIYDIVQKKILVSKRFPSGGSSLIWSPPQVDPKGKILIVGHQDGVLRLIKFGENSEELIKRTKQQYALLDLGQVLKPHTLAITSMIYSPSGKLFITGSKDETVFFFNVHTTHLSPIGFIHVHGKVVRLEWFSMNNKEMNEIIVYLENGCVLTVQCPSEKEKYDHSKTFALSNIKITKSYQFMSIKSRLDHEEYTMNKLAQYEKEKQNRLEIRHMNARLQPETDEDKQKFDTAEEVIYQGVLSEIANWTPSYPSNPSPLLYGCLDKNEPNQFWVSLDDFDKGYLYKCELGGPLLTIDDTIEKLRKTNKQTEEQNQLNDLVTKVTNLEQSQDDNTIINNEKINDLEMIDPNDITLLDRIHAIEPNKAICILNKKDTSITYWTFCNSGYRLLIGFNDGTICIQLLDKPFDLTKFKGYWMYRLHDNERGRVNRIALTYDEKFVLSAGSDGTLFVCELMTEEMQDKEIKEYRARIPSTFDTSVKVDDIIDPKAYSIEETKQKSEHDRLVELAERKKAETRQKVAELKDRLRKLKEQNNRLPERIRLPTEAFNLVPQIRCDLLKDRETEIDLVYRETAWETEKNRLALEKLENVFIKPLDCDRITVKAFCSGHCVTSIRMNKLSEEHIKVYDEIISIREKSLSKEKEDTVKHSTQLDVTSTLEYESEKIKNVTNQVHTSIKGARGLRIAQKLHLLEESRRKRDARRAQWKQLEAMKPADDYEDPRDMKEIQLAKEKIGDYKLKSATNYVIPESMKLNTFEVKHKLLNLVDHVYQLSHEFNVSLIGLRNKKMKIIENLKKIDKQLKYINCNLPLNEYGIRLHIDELDEDEYPERKFIYNNEILLNFKENLETNKQTEQTNVTIATTLNLLENLFFRLGFYCRLFFLLKKPSNKILSFTECIPPEERCHWKEPEIIKEFRNLNTNDCNDETDTIDVIWFPLHCLASDHYYLTILNNSNQNYSLLKPSLHNIFDEMSINNPLYNNNNNNNEAMEEHAQQQETQAKDTDGTIKISIYHPLRPDKMNFYMMNENKTEDINLNEINQSSTMLPSLVMEYEEQKYIKAIYYRNHLLQLASRLVRCYDREIHLFRHQRYQLGVLLKRSELYQSTLYNEYCLLKEFEKSEYVLMEKMKNRLEEKQDITNKVNELTLKLEQKKKDLERLSQREHQIHEEFKTSLDDSHKFIEFLTKVFKKRIKRKKQELIDSGSDDESEESSSSSSDDDDSSYEEIDDENENEDVVIMDLDICPPGCPMEDFERTCLIREKRLDVEEEMTEEKKTLDILRKDLDIFTKKQRVVETTLKQAQNELEAFQLEKQRKLNELEIVVILRLDQIAQHSIPSDMTNSLIFLKQNLYSLQKRIHELELEQKQQRIERKQARTHHIMLQKYKKLFQKEIEKLSALCDKEMNDKFGRIDDIEKMENVIVNPKLEDLTTKMLALQEEFTKEEANIEAKIRDARDSCMGQIRQNTVYLTKLLTLFNENQQLQNDLNQANGAKIGTIQSSLGIVDSKQLKQLSQLVKLQSDEINSLTQEIQKLSR</sequence>
<evidence type="ECO:0000313" key="16">
    <source>
        <dbReference type="Proteomes" id="UP000050791"/>
    </source>
</evidence>
<feature type="region of interest" description="Disordered" evidence="15">
    <location>
        <begin position="1709"/>
        <end position="1740"/>
    </location>
</feature>
<evidence type="ECO:0000313" key="17">
    <source>
        <dbReference type="WBParaSite" id="SMTH1_89190.1"/>
    </source>
</evidence>
<dbReference type="SMART" id="SM00320">
    <property type="entry name" value="WD40"/>
    <property type="match status" value="6"/>
</dbReference>
<feature type="coiled-coil region" evidence="14">
    <location>
        <begin position="1852"/>
        <end position="1886"/>
    </location>
</feature>
<feature type="coiled-coil region" evidence="14">
    <location>
        <begin position="1013"/>
        <end position="1054"/>
    </location>
</feature>
<accession>A0AA85C0D8</accession>
<feature type="coiled-coil region" evidence="14">
    <location>
        <begin position="1980"/>
        <end position="2037"/>
    </location>
</feature>
<evidence type="ECO:0000256" key="15">
    <source>
        <dbReference type="SAM" id="MobiDB-lite"/>
    </source>
</evidence>
<dbReference type="Pfam" id="PF00400">
    <property type="entry name" value="WD40"/>
    <property type="match status" value="1"/>
</dbReference>
<feature type="coiled-coil region" evidence="14">
    <location>
        <begin position="1625"/>
        <end position="1679"/>
    </location>
</feature>
<evidence type="ECO:0000256" key="2">
    <source>
        <dbReference type="ARBA" id="ARBA00022490"/>
    </source>
</evidence>
<feature type="coiled-coil region" evidence="14">
    <location>
        <begin position="1772"/>
        <end position="1827"/>
    </location>
</feature>
<dbReference type="GO" id="GO:0060285">
    <property type="term" value="P:cilium-dependent cell motility"/>
    <property type="evidence" value="ECO:0007669"/>
    <property type="project" value="UniProtKB-ARBA"/>
</dbReference>
<dbReference type="PANTHER" id="PTHR14885">
    <property type="entry name" value="CILIA- AND FLAGELLA-ASSOCIATED PROTEIN 43-RELATED"/>
    <property type="match status" value="1"/>
</dbReference>
<proteinExistence type="inferred from homology"/>
<keyword evidence="9" id="KW-0966">Cell projection</keyword>
<feature type="compositionally biased region" description="Low complexity" evidence="15">
    <location>
        <begin position="82"/>
        <end position="97"/>
    </location>
</feature>
<feature type="compositionally biased region" description="Basic and acidic residues" evidence="15">
    <location>
        <begin position="32"/>
        <end position="45"/>
    </location>
</feature>
<feature type="coiled-coil region" evidence="14">
    <location>
        <begin position="808"/>
        <end position="844"/>
    </location>
</feature>
<keyword evidence="3 13" id="KW-0853">WD repeat</keyword>
<keyword evidence="7" id="KW-0969">Cilium</keyword>
<feature type="region of interest" description="Disordered" evidence="15">
    <location>
        <begin position="1"/>
        <end position="112"/>
    </location>
</feature>
<comment type="subcellular location">
    <subcellularLocation>
        <location evidence="1">Cytoplasm</location>
        <location evidence="1">Cytoskeleton</location>
        <location evidence="1">Flagellum axoneme</location>
    </subcellularLocation>
</comment>
<keyword evidence="8" id="KW-0206">Cytoskeleton</keyword>
<dbReference type="InterPro" id="IPR036322">
    <property type="entry name" value="WD40_repeat_dom_sf"/>
</dbReference>
<evidence type="ECO:0000256" key="4">
    <source>
        <dbReference type="ARBA" id="ARBA00022737"/>
    </source>
</evidence>
<protein>
    <recommendedName>
        <fullName evidence="12">Cilia- and flagella-associated protein 44</fullName>
    </recommendedName>
</protein>
<evidence type="ECO:0000256" key="11">
    <source>
        <dbReference type="ARBA" id="ARBA00060934"/>
    </source>
</evidence>
<name>A0AA85C0D8_9TREM</name>
<comment type="similarity">
    <text evidence="11">Belongs to the CFAP44 family.</text>
</comment>
<evidence type="ECO:0000256" key="14">
    <source>
        <dbReference type="SAM" id="Coils"/>
    </source>
</evidence>
<feature type="compositionally biased region" description="Polar residues" evidence="15">
    <location>
        <begin position="62"/>
        <end position="81"/>
    </location>
</feature>
<dbReference type="InterPro" id="IPR015943">
    <property type="entry name" value="WD40/YVTN_repeat-like_dom_sf"/>
</dbReference>
<dbReference type="GO" id="GO:0003341">
    <property type="term" value="P:cilium movement"/>
    <property type="evidence" value="ECO:0007669"/>
    <property type="project" value="UniProtKB-ARBA"/>
</dbReference>
<feature type="compositionally biased region" description="Acidic residues" evidence="15">
    <location>
        <begin position="1713"/>
        <end position="1740"/>
    </location>
</feature>
<reference evidence="17" key="1">
    <citation type="submission" date="2023-11" db="UniProtKB">
        <authorList>
            <consortium name="WormBaseParasite"/>
        </authorList>
    </citation>
    <scope>IDENTIFICATION</scope>
</reference>
<dbReference type="Proteomes" id="UP000050791">
    <property type="component" value="Unassembled WGS sequence"/>
</dbReference>
<evidence type="ECO:0000256" key="8">
    <source>
        <dbReference type="ARBA" id="ARBA00023212"/>
    </source>
</evidence>
<keyword evidence="5" id="KW-0282">Flagellum</keyword>
<dbReference type="WBParaSite" id="SMTH1_89190.1">
    <property type="protein sequence ID" value="SMTH1_89190.1"/>
    <property type="gene ID" value="SMTH1_89190"/>
</dbReference>